<protein>
    <recommendedName>
        <fullName evidence="4">Gag-pol polyprotein</fullName>
    </recommendedName>
</protein>
<accession>A0ABP0XYY3</accession>
<organism evidence="2 3">
    <name type="scientific">Citrullus colocynthis</name>
    <name type="common">colocynth</name>
    <dbReference type="NCBI Taxonomy" id="252529"/>
    <lineage>
        <taxon>Eukaryota</taxon>
        <taxon>Viridiplantae</taxon>
        <taxon>Streptophyta</taxon>
        <taxon>Embryophyta</taxon>
        <taxon>Tracheophyta</taxon>
        <taxon>Spermatophyta</taxon>
        <taxon>Magnoliopsida</taxon>
        <taxon>eudicotyledons</taxon>
        <taxon>Gunneridae</taxon>
        <taxon>Pentapetalae</taxon>
        <taxon>rosids</taxon>
        <taxon>fabids</taxon>
        <taxon>Cucurbitales</taxon>
        <taxon>Cucurbitaceae</taxon>
        <taxon>Benincaseae</taxon>
        <taxon>Citrullus</taxon>
    </lineage>
</organism>
<dbReference type="Gene3D" id="2.40.70.10">
    <property type="entry name" value="Acid Proteases"/>
    <property type="match status" value="1"/>
</dbReference>
<dbReference type="Proteomes" id="UP001642487">
    <property type="component" value="Chromosome 10"/>
</dbReference>
<keyword evidence="3" id="KW-1185">Reference proteome</keyword>
<proteinExistence type="predicted"/>
<feature type="region of interest" description="Disordered" evidence="1">
    <location>
        <begin position="1"/>
        <end position="71"/>
    </location>
</feature>
<name>A0ABP0XYY3_9ROSI</name>
<dbReference type="InterPro" id="IPR021109">
    <property type="entry name" value="Peptidase_aspartic_dom_sf"/>
</dbReference>
<evidence type="ECO:0000313" key="2">
    <source>
        <dbReference type="EMBL" id="CAK9311722.1"/>
    </source>
</evidence>
<dbReference type="EMBL" id="OZ021744">
    <property type="protein sequence ID" value="CAK9311722.1"/>
    <property type="molecule type" value="Genomic_DNA"/>
</dbReference>
<gene>
    <name evidence="2" type="ORF">CITCOLO1_LOCUS3387</name>
</gene>
<dbReference type="SUPFAM" id="SSF50630">
    <property type="entry name" value="Acid proteases"/>
    <property type="match status" value="1"/>
</dbReference>
<evidence type="ECO:0000256" key="1">
    <source>
        <dbReference type="SAM" id="MobiDB-lite"/>
    </source>
</evidence>
<evidence type="ECO:0000313" key="3">
    <source>
        <dbReference type="Proteomes" id="UP001642487"/>
    </source>
</evidence>
<evidence type="ECO:0008006" key="4">
    <source>
        <dbReference type="Google" id="ProtNLM"/>
    </source>
</evidence>
<feature type="compositionally biased region" description="Basic and acidic residues" evidence="1">
    <location>
        <begin position="1"/>
        <end position="14"/>
    </location>
</feature>
<sequence length="107" mass="11899">MKATQEDPKREIRQGEGPPTQVQNPSPPLGERIGTSECISREPVNQKATSDQRPTHLLTEAPYTSTPPDRTPYRLMYVSIRVNDVLVSTMLDTGATNNFMATRILTS</sequence>
<reference evidence="2 3" key="1">
    <citation type="submission" date="2024-03" db="EMBL/GenBank/DDBJ databases">
        <authorList>
            <person name="Gkanogiannis A."/>
            <person name="Becerra Lopez-Lavalle L."/>
        </authorList>
    </citation>
    <scope>NUCLEOTIDE SEQUENCE [LARGE SCALE GENOMIC DNA]</scope>
</reference>